<organism evidence="5 6">
    <name type="scientific">Candidatus Symbiobacter mobilis CR</name>
    <dbReference type="NCBI Taxonomy" id="946483"/>
    <lineage>
        <taxon>Bacteria</taxon>
        <taxon>Pseudomonadati</taxon>
        <taxon>Pseudomonadota</taxon>
        <taxon>Betaproteobacteria</taxon>
        <taxon>Burkholderiales</taxon>
        <taxon>Comamonadaceae</taxon>
    </lineage>
</organism>
<dbReference type="InterPro" id="IPR000700">
    <property type="entry name" value="PAS-assoc_C"/>
</dbReference>
<dbReference type="SMART" id="SM00091">
    <property type="entry name" value="PAS"/>
    <property type="match status" value="1"/>
</dbReference>
<dbReference type="GO" id="GO:0016301">
    <property type="term" value="F:kinase activity"/>
    <property type="evidence" value="ECO:0007669"/>
    <property type="project" value="UniProtKB-KW"/>
</dbReference>
<dbReference type="SMART" id="SM00387">
    <property type="entry name" value="HATPase_c"/>
    <property type="match status" value="1"/>
</dbReference>
<dbReference type="InterPro" id="IPR011495">
    <property type="entry name" value="Sig_transdc_His_kin_sub2_dim/P"/>
</dbReference>
<dbReference type="InterPro" id="IPR001610">
    <property type="entry name" value="PAC"/>
</dbReference>
<reference evidence="5 6" key="1">
    <citation type="journal article" date="2013" name="Genome Biol.">
        <title>Genomic analysis reveals key aspects of prokaryotic symbiosis in the phototrophic consortium "Chlorochromatium aggregatum".</title>
        <authorList>
            <person name="Liu Z."/>
            <person name="Muller J."/>
            <person name="Li T."/>
            <person name="Alvey R.M."/>
            <person name="Vogl K."/>
            <person name="Frigaard N.U."/>
            <person name="Rockwell N.C."/>
            <person name="Boyd E.S."/>
            <person name="Tomsho L.P."/>
            <person name="Schuster S.C."/>
            <person name="Henke P."/>
            <person name="Rohde M."/>
            <person name="Overmann J."/>
            <person name="Bryant D.A."/>
        </authorList>
    </citation>
    <scope>NUCLEOTIDE SEQUENCE [LARGE SCALE GENOMIC DNA]</scope>
    <source>
        <strain evidence="5">CR</strain>
    </source>
</reference>
<dbReference type="OrthoDB" id="9797605at2"/>
<dbReference type="InterPro" id="IPR035965">
    <property type="entry name" value="PAS-like_dom_sf"/>
</dbReference>
<evidence type="ECO:0000256" key="2">
    <source>
        <dbReference type="SAM" id="MobiDB-lite"/>
    </source>
</evidence>
<gene>
    <name evidence="5" type="ORF">Cenrod_0169</name>
</gene>
<evidence type="ECO:0000313" key="5">
    <source>
        <dbReference type="EMBL" id="AGX86301.1"/>
    </source>
</evidence>
<keyword evidence="1" id="KW-0175">Coiled coil</keyword>
<evidence type="ECO:0000256" key="1">
    <source>
        <dbReference type="SAM" id="Coils"/>
    </source>
</evidence>
<feature type="coiled-coil region" evidence="1">
    <location>
        <begin position="49"/>
        <end position="76"/>
    </location>
</feature>
<dbReference type="KEGG" id="cbx:Cenrod_0169"/>
<accession>U5N491</accession>
<proteinExistence type="predicted"/>
<dbReference type="SUPFAM" id="SSF55874">
    <property type="entry name" value="ATPase domain of HSP90 chaperone/DNA topoisomerase II/histidine kinase"/>
    <property type="match status" value="1"/>
</dbReference>
<dbReference type="Pfam" id="PF07568">
    <property type="entry name" value="HisKA_2"/>
    <property type="match status" value="1"/>
</dbReference>
<dbReference type="STRING" id="946483.Cenrod_0169"/>
<dbReference type="PROSITE" id="PS50113">
    <property type="entry name" value="PAC"/>
    <property type="match status" value="1"/>
</dbReference>
<feature type="domain" description="Histidine kinase" evidence="3">
    <location>
        <begin position="208"/>
        <end position="398"/>
    </location>
</feature>
<feature type="compositionally biased region" description="Polar residues" evidence="2">
    <location>
        <begin position="28"/>
        <end position="37"/>
    </location>
</feature>
<dbReference type="Gene3D" id="3.30.450.20">
    <property type="entry name" value="PAS domain"/>
    <property type="match status" value="1"/>
</dbReference>
<dbReference type="PANTHER" id="PTHR43065:SF23">
    <property type="entry name" value="SENSOR HISTIDINE KINASE PDTAS"/>
    <property type="match status" value="1"/>
</dbReference>
<dbReference type="PATRIC" id="fig|946483.4.peg.168"/>
<dbReference type="HOGENOM" id="CLU_000445_114_57_4"/>
<dbReference type="Pfam" id="PF13426">
    <property type="entry name" value="PAS_9"/>
    <property type="match status" value="1"/>
</dbReference>
<dbReference type="AlphaFoldDB" id="U5N491"/>
<evidence type="ECO:0000313" key="6">
    <source>
        <dbReference type="Proteomes" id="UP000017184"/>
    </source>
</evidence>
<dbReference type="Pfam" id="PF02518">
    <property type="entry name" value="HATPase_c"/>
    <property type="match status" value="1"/>
</dbReference>
<dbReference type="InterPro" id="IPR003594">
    <property type="entry name" value="HATPase_dom"/>
</dbReference>
<feature type="domain" description="PAC" evidence="4">
    <location>
        <begin position="146"/>
        <end position="197"/>
    </location>
</feature>
<dbReference type="EMBL" id="CP004885">
    <property type="protein sequence ID" value="AGX86301.1"/>
    <property type="molecule type" value="Genomic_DNA"/>
</dbReference>
<keyword evidence="6" id="KW-1185">Reference proteome</keyword>
<dbReference type="InterPro" id="IPR000014">
    <property type="entry name" value="PAS"/>
</dbReference>
<dbReference type="Proteomes" id="UP000017184">
    <property type="component" value="Chromosome"/>
</dbReference>
<sequence length="398" mass="45013">MLDKREKSGQTPGDAAAMRQQAEEQARSIESTIQSPQAPEEIQRVFHELRVHQIELEMQNEELRRAQTEIEAGRARYYDLYDLAPVGYCTLSEKGLILEANLTAATLLGVSCGAMVKQPLSRFIFKEDQDIYYLHRKKLFEKGEHQECELRLVQSDGALFWAHLTATATQSEDGATVCRVVLTDITEQKNAEEEIQKQLCEKEILLREVHHRVKNNIASIENLLSFQAGSTANSEVSLALQDAISRVQSMRILYDNLLMTDDYNEIPIRSYTENLIDSFVAVFILKNNITIERYIANFEINSNKAISIGIIINELLTNIIKYAFKGRDKGVVSVSIDKIDNTVIIVIQDNGIGMDESVMKNKLPGFGLTIVKMLVKHLNGTYSIVNENGTRNIIKFKI</sequence>
<dbReference type="Gene3D" id="3.30.565.10">
    <property type="entry name" value="Histidine kinase-like ATPase, C-terminal domain"/>
    <property type="match status" value="1"/>
</dbReference>
<protein>
    <submittedName>
        <fullName evidence="5">Signal transduction histidine kinase</fullName>
    </submittedName>
</protein>
<dbReference type="SMART" id="SM00086">
    <property type="entry name" value="PAC"/>
    <property type="match status" value="1"/>
</dbReference>
<dbReference type="InterPro" id="IPR005467">
    <property type="entry name" value="His_kinase_dom"/>
</dbReference>
<dbReference type="NCBIfam" id="TIGR00229">
    <property type="entry name" value="sensory_box"/>
    <property type="match status" value="1"/>
</dbReference>
<keyword evidence="5" id="KW-0418">Kinase</keyword>
<evidence type="ECO:0000259" key="4">
    <source>
        <dbReference type="PROSITE" id="PS50113"/>
    </source>
</evidence>
<dbReference type="PANTHER" id="PTHR43065">
    <property type="entry name" value="SENSOR HISTIDINE KINASE"/>
    <property type="match status" value="1"/>
</dbReference>
<dbReference type="PROSITE" id="PS50109">
    <property type="entry name" value="HIS_KIN"/>
    <property type="match status" value="1"/>
</dbReference>
<keyword evidence="5" id="KW-0808">Transferase</keyword>
<dbReference type="CDD" id="cd00130">
    <property type="entry name" value="PAS"/>
    <property type="match status" value="1"/>
</dbReference>
<dbReference type="SUPFAM" id="SSF55785">
    <property type="entry name" value="PYP-like sensor domain (PAS domain)"/>
    <property type="match status" value="1"/>
</dbReference>
<evidence type="ECO:0000259" key="3">
    <source>
        <dbReference type="PROSITE" id="PS50109"/>
    </source>
</evidence>
<feature type="region of interest" description="Disordered" evidence="2">
    <location>
        <begin position="1"/>
        <end position="37"/>
    </location>
</feature>
<dbReference type="InterPro" id="IPR036890">
    <property type="entry name" value="HATPase_C_sf"/>
</dbReference>
<dbReference type="RefSeq" id="WP_022771124.1">
    <property type="nucleotide sequence ID" value="NC_022576.1"/>
</dbReference>
<name>U5N491_9BURK</name>
<dbReference type="eggNOG" id="COG3920">
    <property type="taxonomic scope" value="Bacteria"/>
</dbReference>